<evidence type="ECO:0000256" key="1">
    <source>
        <dbReference type="SAM" id="MobiDB-lite"/>
    </source>
</evidence>
<sequence length="174" mass="18929">MVYFPPQSMSWGSMSRLGWEGGSPPPPPPADDIIALCACTHWTEHEQLRRLTELLNKMFVDAHTKVFSLLLDALCELLLVHWQQLKDWLYQLMFSVFRRVDRIFSGFAQAIQCAAAAVCRCGANGVAGRALTKVAALAADPRAADVKACARPAGGDSPVRAGGHSAAEDVHSRI</sequence>
<reference evidence="2 3" key="1">
    <citation type="journal article" date="2015" name="Genome Biol. Evol.">
        <title>The genome of winter moth (Operophtera brumata) provides a genomic perspective on sexual dimorphism and phenology.</title>
        <authorList>
            <person name="Derks M.F."/>
            <person name="Smit S."/>
            <person name="Salis L."/>
            <person name="Schijlen E."/>
            <person name="Bossers A."/>
            <person name="Mateman C."/>
            <person name="Pijl A.S."/>
            <person name="de Ridder D."/>
            <person name="Groenen M.A."/>
            <person name="Visser M.E."/>
            <person name="Megens H.J."/>
        </authorList>
    </citation>
    <scope>NUCLEOTIDE SEQUENCE [LARGE SCALE GENOMIC DNA]</scope>
    <source>
        <strain evidence="2">WM2013NL</strain>
        <tissue evidence="2">Head and thorax</tissue>
    </source>
</reference>
<keyword evidence="3" id="KW-1185">Reference proteome</keyword>
<name>A0A0L7KR29_OPEBR</name>
<evidence type="ECO:0000313" key="3">
    <source>
        <dbReference type="Proteomes" id="UP000037510"/>
    </source>
</evidence>
<feature type="non-terminal residue" evidence="2">
    <location>
        <position position="174"/>
    </location>
</feature>
<dbReference type="AlphaFoldDB" id="A0A0L7KR29"/>
<organism evidence="2 3">
    <name type="scientific">Operophtera brumata</name>
    <name type="common">Winter moth</name>
    <name type="synonym">Phalaena brumata</name>
    <dbReference type="NCBI Taxonomy" id="104452"/>
    <lineage>
        <taxon>Eukaryota</taxon>
        <taxon>Metazoa</taxon>
        <taxon>Ecdysozoa</taxon>
        <taxon>Arthropoda</taxon>
        <taxon>Hexapoda</taxon>
        <taxon>Insecta</taxon>
        <taxon>Pterygota</taxon>
        <taxon>Neoptera</taxon>
        <taxon>Endopterygota</taxon>
        <taxon>Lepidoptera</taxon>
        <taxon>Glossata</taxon>
        <taxon>Ditrysia</taxon>
        <taxon>Geometroidea</taxon>
        <taxon>Geometridae</taxon>
        <taxon>Larentiinae</taxon>
        <taxon>Operophtera</taxon>
    </lineage>
</organism>
<protein>
    <submittedName>
        <fullName evidence="2">Uncharacterized protein</fullName>
    </submittedName>
</protein>
<proteinExistence type="predicted"/>
<dbReference type="EMBL" id="JTDY01006739">
    <property type="protein sequence ID" value="KOB65732.1"/>
    <property type="molecule type" value="Genomic_DNA"/>
</dbReference>
<dbReference type="InterPro" id="IPR011989">
    <property type="entry name" value="ARM-like"/>
</dbReference>
<dbReference type="Gene3D" id="1.25.10.10">
    <property type="entry name" value="Leucine-rich Repeat Variant"/>
    <property type="match status" value="1"/>
</dbReference>
<comment type="caution">
    <text evidence="2">The sequence shown here is derived from an EMBL/GenBank/DDBJ whole genome shotgun (WGS) entry which is preliminary data.</text>
</comment>
<evidence type="ECO:0000313" key="2">
    <source>
        <dbReference type="EMBL" id="KOB65732.1"/>
    </source>
</evidence>
<feature type="region of interest" description="Disordered" evidence="1">
    <location>
        <begin position="152"/>
        <end position="174"/>
    </location>
</feature>
<accession>A0A0L7KR29</accession>
<dbReference type="STRING" id="104452.A0A0L7KR29"/>
<dbReference type="Proteomes" id="UP000037510">
    <property type="component" value="Unassembled WGS sequence"/>
</dbReference>
<gene>
    <name evidence="2" type="ORF">OBRU01_22286</name>
</gene>